<dbReference type="EMBL" id="CP006644">
    <property type="protein sequence ID" value="AHE52117.1"/>
    <property type="molecule type" value="Genomic_DNA"/>
</dbReference>
<organism evidence="2 3">
    <name type="scientific">Sphingomonas sanxanigenens DSM 19645 = NX02</name>
    <dbReference type="NCBI Taxonomy" id="1123269"/>
    <lineage>
        <taxon>Bacteria</taxon>
        <taxon>Pseudomonadati</taxon>
        <taxon>Pseudomonadota</taxon>
        <taxon>Alphaproteobacteria</taxon>
        <taxon>Sphingomonadales</taxon>
        <taxon>Sphingomonadaceae</taxon>
        <taxon>Sphingomonas</taxon>
    </lineage>
</organism>
<sequence>MAEAGFGTKGSTGNAPLLPPMTKPGKTHATRL</sequence>
<name>W0A6L6_9SPHN</name>
<keyword evidence="3" id="KW-1185">Reference proteome</keyword>
<evidence type="ECO:0000313" key="2">
    <source>
        <dbReference type="EMBL" id="AHE52117.1"/>
    </source>
</evidence>
<evidence type="ECO:0000313" key="3">
    <source>
        <dbReference type="Proteomes" id="UP000018851"/>
    </source>
</evidence>
<gene>
    <name evidence="2" type="ORF">NX02_01775</name>
</gene>
<feature type="region of interest" description="Disordered" evidence="1">
    <location>
        <begin position="1"/>
        <end position="32"/>
    </location>
</feature>
<reference evidence="2 3" key="1">
    <citation type="submission" date="2013-07" db="EMBL/GenBank/DDBJ databases">
        <title>Completed genome of Sphingomonas sanxanigenens NX02.</title>
        <authorList>
            <person name="Ma T."/>
            <person name="Huang H."/>
            <person name="Wu M."/>
            <person name="Li X."/>
            <person name="Li G."/>
        </authorList>
    </citation>
    <scope>NUCLEOTIDE SEQUENCE [LARGE SCALE GENOMIC DNA]</scope>
    <source>
        <strain evidence="2 3">NX02</strain>
    </source>
</reference>
<dbReference type="KEGG" id="ssan:NX02_01775"/>
<dbReference type="Proteomes" id="UP000018851">
    <property type="component" value="Chromosome"/>
</dbReference>
<dbReference type="AlphaFoldDB" id="W0A6L6"/>
<protein>
    <submittedName>
        <fullName evidence="2">Uncharacterized protein</fullName>
    </submittedName>
</protein>
<dbReference type="STRING" id="1123269.NX02_01775"/>
<evidence type="ECO:0000256" key="1">
    <source>
        <dbReference type="SAM" id="MobiDB-lite"/>
    </source>
</evidence>
<dbReference type="HOGENOM" id="CLU_3391405_0_0_5"/>
<proteinExistence type="predicted"/>
<accession>W0A6L6</accession>